<sequence>ALTQGLTVADVQAWPDILQEITDEEIMDAARDVLDRERSVTGYLMALEVTQ</sequence>
<protein>
    <submittedName>
        <fullName evidence="1">Peptidase M16</fullName>
    </submittedName>
</protein>
<proteinExistence type="predicted"/>
<dbReference type="EMBL" id="DMVW01000071">
    <property type="protein sequence ID" value="HAR51630.1"/>
    <property type="molecule type" value="Genomic_DNA"/>
</dbReference>
<reference evidence="1 2" key="1">
    <citation type="journal article" date="2018" name="Nat. Biotechnol.">
        <title>A standardized bacterial taxonomy based on genome phylogeny substantially revises the tree of life.</title>
        <authorList>
            <person name="Parks D.H."/>
            <person name="Chuvochina M."/>
            <person name="Waite D.W."/>
            <person name="Rinke C."/>
            <person name="Skarshewski A."/>
            <person name="Chaumeil P.A."/>
            <person name="Hugenholtz P."/>
        </authorList>
    </citation>
    <scope>NUCLEOTIDE SEQUENCE [LARGE SCALE GENOMIC DNA]</scope>
    <source>
        <strain evidence="1">UBA9169</strain>
    </source>
</reference>
<accession>A0A348WAR8</accession>
<evidence type="ECO:0000313" key="1">
    <source>
        <dbReference type="EMBL" id="HAR51630.1"/>
    </source>
</evidence>
<name>A0A348WAR8_9RHOB</name>
<comment type="caution">
    <text evidence="1">The sequence shown here is derived from an EMBL/GenBank/DDBJ whole genome shotgun (WGS) entry which is preliminary data.</text>
</comment>
<feature type="non-terminal residue" evidence="1">
    <location>
        <position position="1"/>
    </location>
</feature>
<dbReference type="Proteomes" id="UP000264719">
    <property type="component" value="Unassembled WGS sequence"/>
</dbReference>
<gene>
    <name evidence="1" type="ORF">DCS45_07085</name>
</gene>
<organism evidence="1 2">
    <name type="scientific">Roseovarius nubinhibens</name>
    <dbReference type="NCBI Taxonomy" id="314263"/>
    <lineage>
        <taxon>Bacteria</taxon>
        <taxon>Pseudomonadati</taxon>
        <taxon>Pseudomonadota</taxon>
        <taxon>Alphaproteobacteria</taxon>
        <taxon>Rhodobacterales</taxon>
        <taxon>Roseobacteraceae</taxon>
        <taxon>Roseovarius</taxon>
    </lineage>
</organism>
<dbReference type="AlphaFoldDB" id="A0A348WAR8"/>
<evidence type="ECO:0000313" key="2">
    <source>
        <dbReference type="Proteomes" id="UP000264719"/>
    </source>
</evidence>